<dbReference type="EMBL" id="AUBJ02000001">
    <property type="protein sequence ID" value="MCP2334558.1"/>
    <property type="molecule type" value="Genomic_DNA"/>
</dbReference>
<keyword evidence="3" id="KW-1185">Reference proteome</keyword>
<reference evidence="2 3" key="2">
    <citation type="submission" date="2022-06" db="EMBL/GenBank/DDBJ databases">
        <title>Genomic Encyclopedia of Type Strains, Phase I: the one thousand microbial genomes (KMG-I) project.</title>
        <authorList>
            <person name="Kyrpides N."/>
        </authorList>
    </citation>
    <scope>NUCLEOTIDE SEQUENCE [LARGE SCALE GENOMIC DNA]</scope>
    <source>
        <strain evidence="2 3">DSM 43889</strain>
    </source>
</reference>
<dbReference type="InterPro" id="IPR016181">
    <property type="entry name" value="Acyl_CoA_acyltransferase"/>
</dbReference>
<evidence type="ECO:0000313" key="2">
    <source>
        <dbReference type="EMBL" id="MCP2334558.1"/>
    </source>
</evidence>
<dbReference type="InterPro" id="IPR000182">
    <property type="entry name" value="GNAT_dom"/>
</dbReference>
<feature type="domain" description="N-acetyltransferase" evidence="1">
    <location>
        <begin position="10"/>
        <end position="165"/>
    </location>
</feature>
<dbReference type="Pfam" id="PF13302">
    <property type="entry name" value="Acetyltransf_3"/>
    <property type="match status" value="1"/>
</dbReference>
<sequence length="184" mass="20547">MTDVVRTDRLLLKPYVREDEESFVRLFQDEEVVRYVGDGLQTEAADRALFHRVLTDVYPTRRFDVWAVWLDGAHVGHAELKPCSRAEGHELIYALARAVWGRGLGRELVGGLLRQAFAVRRLPELHATVDVLNTRSLVVLAAAGFEAVRDFTEEGGGITRLLTVRRGRIPEQAPPEDAPLPAGP</sequence>
<dbReference type="RefSeq" id="WP_026420074.1">
    <property type="nucleotide sequence ID" value="NZ_AUBJ02000001.1"/>
</dbReference>
<dbReference type="PANTHER" id="PTHR43792">
    <property type="entry name" value="GNAT FAMILY, PUTATIVE (AFU_ORTHOLOGUE AFUA_3G00765)-RELATED-RELATED"/>
    <property type="match status" value="1"/>
</dbReference>
<dbReference type="Proteomes" id="UP000791080">
    <property type="component" value="Unassembled WGS sequence"/>
</dbReference>
<gene>
    <name evidence="2" type="ORF">G443_004828</name>
</gene>
<proteinExistence type="predicted"/>
<evidence type="ECO:0000259" key="1">
    <source>
        <dbReference type="PROSITE" id="PS51186"/>
    </source>
</evidence>
<dbReference type="PROSITE" id="PS51186">
    <property type="entry name" value="GNAT"/>
    <property type="match status" value="1"/>
</dbReference>
<comment type="caution">
    <text evidence="2">The sequence shown here is derived from an EMBL/GenBank/DDBJ whole genome shotgun (WGS) entry which is preliminary data.</text>
</comment>
<reference evidence="2 3" key="1">
    <citation type="submission" date="2013-07" db="EMBL/GenBank/DDBJ databases">
        <authorList>
            <consortium name="DOE Joint Genome Institute"/>
            <person name="Reeve W."/>
            <person name="Huntemann M."/>
            <person name="Han J."/>
            <person name="Chen A."/>
            <person name="Kyrpides N."/>
            <person name="Mavromatis K."/>
            <person name="Markowitz V."/>
            <person name="Palaniappan K."/>
            <person name="Ivanova N."/>
            <person name="Schaumberg A."/>
            <person name="Pati A."/>
            <person name="Liolios K."/>
            <person name="Nordberg H.P."/>
            <person name="Cantor M.N."/>
            <person name="Hua S.X."/>
            <person name="Woyke T."/>
        </authorList>
    </citation>
    <scope>NUCLEOTIDE SEQUENCE [LARGE SCALE GENOMIC DNA]</scope>
    <source>
        <strain evidence="2 3">DSM 43889</strain>
    </source>
</reference>
<protein>
    <submittedName>
        <fullName evidence="2">Ribosomal-protein-alanine N-acetyltransferase</fullName>
    </submittedName>
</protein>
<dbReference type="InterPro" id="IPR051531">
    <property type="entry name" value="N-acetyltransferase"/>
</dbReference>
<accession>A0ABT1JR06</accession>
<dbReference type="Gene3D" id="3.40.630.30">
    <property type="match status" value="1"/>
</dbReference>
<dbReference type="SUPFAM" id="SSF55729">
    <property type="entry name" value="Acyl-CoA N-acyltransferases (Nat)"/>
    <property type="match status" value="1"/>
</dbReference>
<dbReference type="PANTHER" id="PTHR43792:SF1">
    <property type="entry name" value="N-ACETYLTRANSFERASE DOMAIN-CONTAINING PROTEIN"/>
    <property type="match status" value="1"/>
</dbReference>
<organism evidence="2 3">
    <name type="scientific">Actinoalloteichus caeruleus DSM 43889</name>
    <dbReference type="NCBI Taxonomy" id="1120930"/>
    <lineage>
        <taxon>Bacteria</taxon>
        <taxon>Bacillati</taxon>
        <taxon>Actinomycetota</taxon>
        <taxon>Actinomycetes</taxon>
        <taxon>Pseudonocardiales</taxon>
        <taxon>Pseudonocardiaceae</taxon>
        <taxon>Actinoalloteichus</taxon>
        <taxon>Actinoalloteichus cyanogriseus</taxon>
    </lineage>
</organism>
<name>A0ABT1JR06_ACTCY</name>
<evidence type="ECO:0000313" key="3">
    <source>
        <dbReference type="Proteomes" id="UP000791080"/>
    </source>
</evidence>